<gene>
    <name evidence="1" type="ORF">ACFQ4M_13320</name>
</gene>
<evidence type="ECO:0000313" key="2">
    <source>
        <dbReference type="Proteomes" id="UP001597158"/>
    </source>
</evidence>
<reference evidence="2" key="1">
    <citation type="journal article" date="2019" name="Int. J. Syst. Evol. Microbiol.">
        <title>The Global Catalogue of Microorganisms (GCM) 10K type strain sequencing project: providing services to taxonomists for standard genome sequencing and annotation.</title>
        <authorList>
            <consortium name="The Broad Institute Genomics Platform"/>
            <consortium name="The Broad Institute Genome Sequencing Center for Infectious Disease"/>
            <person name="Wu L."/>
            <person name="Ma J."/>
        </authorList>
    </citation>
    <scope>NUCLEOTIDE SEQUENCE [LARGE SCALE GENOMIC DNA]</scope>
    <source>
        <strain evidence="2">CCUG 48884</strain>
    </source>
</reference>
<organism evidence="1 2">
    <name type="scientific">Thauera mechernichensis</name>
    <dbReference type="NCBI Taxonomy" id="82788"/>
    <lineage>
        <taxon>Bacteria</taxon>
        <taxon>Pseudomonadati</taxon>
        <taxon>Pseudomonadota</taxon>
        <taxon>Betaproteobacteria</taxon>
        <taxon>Rhodocyclales</taxon>
        <taxon>Zoogloeaceae</taxon>
        <taxon>Thauera</taxon>
    </lineage>
</organism>
<keyword evidence="2" id="KW-1185">Reference proteome</keyword>
<sequence>MKRSSLEGAPGLAETVASIRAQCAALDAEREAIFDRLEPYRELISQHYYKQAARMIADTTADEVLKGLEYGRFEYHVGWFQKRRIGIVWSRRAGGLMAVAELKARGWML</sequence>
<dbReference type="Proteomes" id="UP001597158">
    <property type="component" value="Unassembled WGS sequence"/>
</dbReference>
<comment type="caution">
    <text evidence="1">The sequence shown here is derived from an EMBL/GenBank/DDBJ whole genome shotgun (WGS) entry which is preliminary data.</text>
</comment>
<proteinExistence type="predicted"/>
<accession>A0ABW3WH43</accession>
<dbReference type="EMBL" id="JBHTMC010000025">
    <property type="protein sequence ID" value="MFD1264560.1"/>
    <property type="molecule type" value="Genomic_DNA"/>
</dbReference>
<protein>
    <submittedName>
        <fullName evidence="1">Uncharacterized protein</fullName>
    </submittedName>
</protein>
<evidence type="ECO:0000313" key="1">
    <source>
        <dbReference type="EMBL" id="MFD1264560.1"/>
    </source>
</evidence>
<name>A0ABW3WH43_9RHOO</name>
<dbReference type="RefSeq" id="WP_277835408.1">
    <property type="nucleotide sequence ID" value="NZ_JARQZE010000024.1"/>
</dbReference>